<evidence type="ECO:0000256" key="5">
    <source>
        <dbReference type="ARBA" id="ARBA00022723"/>
    </source>
</evidence>
<keyword evidence="8" id="KW-0862">Zinc</keyword>
<keyword evidence="7" id="KW-0378">Hydrolase</keyword>
<dbReference type="PROSITE" id="PS52035">
    <property type="entry name" value="PEPTIDASE_M14"/>
    <property type="match status" value="1"/>
</dbReference>
<dbReference type="FunFam" id="3.40.630.10:FF:000084">
    <property type="entry name" value="Carboxypeptidase B2"/>
    <property type="match status" value="1"/>
</dbReference>
<sequence>MKDASWRLNGTDPALLFPLRMVYTTRPTQHFLVAFRNDRKLFGKEPQFDAESESASRIRSRSFRSELRSIAHSVHSILFSSVILGATMVDFMMKLSEQRPDLVSLLNISKTFEGRTIYGLKGVDSSSCRPLHDKEGSIFYYQLQENYSSNFKIILLKINFLQLVTGYGIDEKITRSVDKFDWYIIPEANPDGYEYSRTQDRLWRKTRSRNVTVNKWCVGADANRNWGYRWGEAGANRSPCSNIYAGSHPFSEPEIVGMIFYMYFFYSAPWLHHIHVNRNNLLFNLASFKLLLSPWGYTNMKPENYMDQRNAARAAVNAMKNATGANYNYGTISELMYSHDSYAFSLPPKYIKPTGVLVLIFAFHQLSLNSAPVFSVAYYTK</sequence>
<evidence type="ECO:0000256" key="3">
    <source>
        <dbReference type="ARBA" id="ARBA00022645"/>
    </source>
</evidence>
<name>A0A1I7WVV3_HETBA</name>
<keyword evidence="4" id="KW-0645">Protease</keyword>
<dbReference type="PANTHER" id="PTHR11705">
    <property type="entry name" value="PROTEASE FAMILY M14 CARBOXYPEPTIDASE A,B"/>
    <property type="match status" value="1"/>
</dbReference>
<keyword evidence="3" id="KW-0121">Carboxypeptidase</keyword>
<comment type="cofactor">
    <cofactor evidence="1">
        <name>Zn(2+)</name>
        <dbReference type="ChEBI" id="CHEBI:29105"/>
    </cofactor>
</comment>
<protein>
    <submittedName>
        <fullName evidence="13">Peptidase_M14 domain-containing protein</fullName>
    </submittedName>
</protein>
<evidence type="ECO:0000256" key="1">
    <source>
        <dbReference type="ARBA" id="ARBA00001947"/>
    </source>
</evidence>
<comment type="caution">
    <text evidence="10">Lacks conserved residue(s) required for the propagation of feature annotation.</text>
</comment>
<keyword evidence="9" id="KW-0482">Metalloprotease</keyword>
<evidence type="ECO:0000256" key="2">
    <source>
        <dbReference type="ARBA" id="ARBA00005988"/>
    </source>
</evidence>
<dbReference type="Gene3D" id="3.40.630.10">
    <property type="entry name" value="Zn peptidases"/>
    <property type="match status" value="1"/>
</dbReference>
<proteinExistence type="inferred from homology"/>
<evidence type="ECO:0000256" key="4">
    <source>
        <dbReference type="ARBA" id="ARBA00022670"/>
    </source>
</evidence>
<evidence type="ECO:0000256" key="7">
    <source>
        <dbReference type="ARBA" id="ARBA00022801"/>
    </source>
</evidence>
<dbReference type="GO" id="GO:0004181">
    <property type="term" value="F:metallocarboxypeptidase activity"/>
    <property type="evidence" value="ECO:0007669"/>
    <property type="project" value="InterPro"/>
</dbReference>
<accession>A0A1I7WVV3</accession>
<dbReference type="SUPFAM" id="SSF53187">
    <property type="entry name" value="Zn-dependent exopeptidases"/>
    <property type="match status" value="1"/>
</dbReference>
<evidence type="ECO:0000313" key="13">
    <source>
        <dbReference type="WBParaSite" id="Hba_09304"/>
    </source>
</evidence>
<dbReference type="WBParaSite" id="Hba_09304">
    <property type="protein sequence ID" value="Hba_09304"/>
    <property type="gene ID" value="Hba_09304"/>
</dbReference>
<dbReference type="GO" id="GO:0005615">
    <property type="term" value="C:extracellular space"/>
    <property type="evidence" value="ECO:0007669"/>
    <property type="project" value="TreeGrafter"/>
</dbReference>
<evidence type="ECO:0000256" key="9">
    <source>
        <dbReference type="ARBA" id="ARBA00023049"/>
    </source>
</evidence>
<keyword evidence="5" id="KW-0479">Metal-binding</keyword>
<feature type="domain" description="Peptidase M14" evidence="11">
    <location>
        <begin position="80"/>
        <end position="369"/>
    </location>
</feature>
<keyword evidence="12" id="KW-1185">Reference proteome</keyword>
<reference evidence="13" key="1">
    <citation type="submission" date="2016-11" db="UniProtKB">
        <authorList>
            <consortium name="WormBaseParasite"/>
        </authorList>
    </citation>
    <scope>IDENTIFICATION</scope>
</reference>
<dbReference type="Pfam" id="PF00246">
    <property type="entry name" value="Peptidase_M14"/>
    <property type="match status" value="1"/>
</dbReference>
<dbReference type="PANTHER" id="PTHR11705:SF139">
    <property type="entry name" value="PEPTIDASE M14 CARBOXYPEPTIDASE A DOMAIN-CONTAINING PROTEIN"/>
    <property type="match status" value="1"/>
</dbReference>
<dbReference type="GO" id="GO:0006508">
    <property type="term" value="P:proteolysis"/>
    <property type="evidence" value="ECO:0007669"/>
    <property type="project" value="UniProtKB-KW"/>
</dbReference>
<dbReference type="GO" id="GO:0008270">
    <property type="term" value="F:zinc ion binding"/>
    <property type="evidence" value="ECO:0007669"/>
    <property type="project" value="InterPro"/>
</dbReference>
<dbReference type="InterPro" id="IPR000834">
    <property type="entry name" value="Peptidase_M14"/>
</dbReference>
<keyword evidence="6" id="KW-0732">Signal</keyword>
<evidence type="ECO:0000313" key="12">
    <source>
        <dbReference type="Proteomes" id="UP000095283"/>
    </source>
</evidence>
<evidence type="ECO:0000256" key="8">
    <source>
        <dbReference type="ARBA" id="ARBA00022833"/>
    </source>
</evidence>
<evidence type="ECO:0000256" key="10">
    <source>
        <dbReference type="PROSITE-ProRule" id="PRU01379"/>
    </source>
</evidence>
<organism evidence="12 13">
    <name type="scientific">Heterorhabditis bacteriophora</name>
    <name type="common">Entomopathogenic nematode worm</name>
    <dbReference type="NCBI Taxonomy" id="37862"/>
    <lineage>
        <taxon>Eukaryota</taxon>
        <taxon>Metazoa</taxon>
        <taxon>Ecdysozoa</taxon>
        <taxon>Nematoda</taxon>
        <taxon>Chromadorea</taxon>
        <taxon>Rhabditida</taxon>
        <taxon>Rhabditina</taxon>
        <taxon>Rhabditomorpha</taxon>
        <taxon>Strongyloidea</taxon>
        <taxon>Heterorhabditidae</taxon>
        <taxon>Heterorhabditis</taxon>
    </lineage>
</organism>
<dbReference type="AlphaFoldDB" id="A0A1I7WVV3"/>
<comment type="similarity">
    <text evidence="2 10">Belongs to the peptidase M14 family.</text>
</comment>
<evidence type="ECO:0000259" key="11">
    <source>
        <dbReference type="PROSITE" id="PS52035"/>
    </source>
</evidence>
<evidence type="ECO:0000256" key="6">
    <source>
        <dbReference type="ARBA" id="ARBA00022729"/>
    </source>
</evidence>
<dbReference type="Proteomes" id="UP000095283">
    <property type="component" value="Unplaced"/>
</dbReference>
<dbReference type="SMART" id="SM00631">
    <property type="entry name" value="Zn_pept"/>
    <property type="match status" value="1"/>
</dbReference>